<name>A0A7H0LHD4_9SPHN</name>
<dbReference type="Gene3D" id="3.20.20.70">
    <property type="entry name" value="Aldolase class I"/>
    <property type="match status" value="1"/>
</dbReference>
<dbReference type="KEGG" id="spap:H3Z74_20765"/>
<dbReference type="InterPro" id="IPR013785">
    <property type="entry name" value="Aldolase_TIM"/>
</dbReference>
<dbReference type="InterPro" id="IPR036206">
    <property type="entry name" value="ThiamineP_synth_sf"/>
</dbReference>
<dbReference type="InterPro" id="IPR022998">
    <property type="entry name" value="ThiamineP_synth_TenI"/>
</dbReference>
<dbReference type="EMBL" id="CP061038">
    <property type="protein sequence ID" value="QNQ09087.1"/>
    <property type="molecule type" value="Genomic_DNA"/>
</dbReference>
<dbReference type="RefSeq" id="WP_187761410.1">
    <property type="nucleotide sequence ID" value="NZ_CP061038.1"/>
</dbReference>
<dbReference type="SUPFAM" id="SSF51391">
    <property type="entry name" value="Thiamin phosphate synthase"/>
    <property type="match status" value="1"/>
</dbReference>
<reference evidence="2 3" key="1">
    <citation type="submission" date="2020-09" db="EMBL/GenBank/DDBJ databases">
        <title>Sphingomonas sp., a new species isolated from pork steak.</title>
        <authorList>
            <person name="Heidler von Heilborn D."/>
        </authorList>
    </citation>
    <scope>NUCLEOTIDE SEQUENCE [LARGE SCALE GENOMIC DNA]</scope>
    <source>
        <strain evidence="3">S8-3T</strain>
    </source>
</reference>
<evidence type="ECO:0000259" key="1">
    <source>
        <dbReference type="Pfam" id="PF02581"/>
    </source>
</evidence>
<accession>A0A7H0LHD4</accession>
<dbReference type="CDD" id="cd00564">
    <property type="entry name" value="TMP_TenI"/>
    <property type="match status" value="1"/>
</dbReference>
<gene>
    <name evidence="2" type="ORF">H3Z74_20765</name>
</gene>
<protein>
    <submittedName>
        <fullName evidence="2">Thiamine phosphate synthase</fullName>
    </submittedName>
</protein>
<dbReference type="Proteomes" id="UP000516148">
    <property type="component" value="Chromosome"/>
</dbReference>
<proteinExistence type="predicted"/>
<keyword evidence="3" id="KW-1185">Reference proteome</keyword>
<sequence length="175" mass="19084">MSDERIGDDLWQSLEALPRGAGVVFRHFDTALPARRMLFARLLRLARRKGLILVRAGSERMAGEMGVHGPGRMPGGGIRTWPAHSRREAMAGVSAGADLIFVSPIFPTRTHPGAVSLGPVRAALMTKGLGPRRIALGGMNASRGRRMVRLGFYGWAAIDAWQPNRKDQKRNAVPI</sequence>
<dbReference type="GO" id="GO:0009228">
    <property type="term" value="P:thiamine biosynthetic process"/>
    <property type="evidence" value="ECO:0007669"/>
    <property type="project" value="UniProtKB-KW"/>
</dbReference>
<feature type="domain" description="Thiamine phosphate synthase/TenI" evidence="1">
    <location>
        <begin position="83"/>
        <end position="160"/>
    </location>
</feature>
<evidence type="ECO:0000313" key="3">
    <source>
        <dbReference type="Proteomes" id="UP000516148"/>
    </source>
</evidence>
<evidence type="ECO:0000313" key="2">
    <source>
        <dbReference type="EMBL" id="QNQ09087.1"/>
    </source>
</evidence>
<organism evidence="2 3">
    <name type="scientific">Sphingomonas alpina</name>
    <dbReference type="NCBI Taxonomy" id="653931"/>
    <lineage>
        <taxon>Bacteria</taxon>
        <taxon>Pseudomonadati</taxon>
        <taxon>Pseudomonadota</taxon>
        <taxon>Alphaproteobacteria</taxon>
        <taxon>Sphingomonadales</taxon>
        <taxon>Sphingomonadaceae</taxon>
        <taxon>Sphingomonas</taxon>
    </lineage>
</organism>
<dbReference type="AlphaFoldDB" id="A0A7H0LHD4"/>
<dbReference type="Pfam" id="PF02581">
    <property type="entry name" value="TMP-TENI"/>
    <property type="match status" value="1"/>
</dbReference>